<dbReference type="PANTHER" id="PTHR21600">
    <property type="entry name" value="MITOCHONDRIAL RNA PSEUDOURIDINE SYNTHASE"/>
    <property type="match status" value="1"/>
</dbReference>
<feature type="region of interest" description="Disordered" evidence="2">
    <location>
        <begin position="97"/>
        <end position="122"/>
    </location>
</feature>
<evidence type="ECO:0000256" key="1">
    <source>
        <dbReference type="ARBA" id="ARBA00010876"/>
    </source>
</evidence>
<accession>A0A1E7FTC6</accession>
<dbReference type="InterPro" id="IPR020103">
    <property type="entry name" value="PsdUridine_synth_cat_dom_sf"/>
</dbReference>
<feature type="region of interest" description="Disordered" evidence="2">
    <location>
        <begin position="340"/>
        <end position="371"/>
    </location>
</feature>
<dbReference type="KEGG" id="fcy:FRACYDRAFT_235031"/>
<sequence length="540" mass="60095">MKFVIGVQSSRYHVFLVVVLMLLISAFSIHHQNVNIVVLVTALTTTSSTSTSTTATPSSIIPEDHKLFETYNKFQSWKNSNKNSNILQEFQVQEKHLVTSTTTSNDNDNDDDNQNNQRSQSRNLRISHFASSNVCFGISDSLQTPNAANLACRAERLKINNDVVTGARRIKVGDVITYMNDKSDRRTNVPSDNSERAKRFCASRLRVVKTLSDTGASHTPLRVLYEDNCMAIVCKPAGIHSMSYSGTFGKSLCLDEILPLLLQPPTEDNFDNDNDDENGDEPLPAPLPCHRLDRRVAGPVVVAKTRRALVALTRCFEEKTVTKEYRALVSGEIDTNNTNTIANTKTNTKTNTNNVTTGQGNNSTTLSSSSTTFTITSDIDGRESETEVVVLDKTPCNMNGILTDLQLFPKTGRTHQLRIHCANVLQTPIIGDDLYWNYEVNEVGNDSIPNPVPIRKRHGLYLYCRKVFIPHPLHVGKIVSAEIPEPFRITRTREKSLKGYEWSKAAAASTAAAAAAEKTSTKQNESESAQEYFRRVMYAR</sequence>
<proteinExistence type="inferred from homology"/>
<dbReference type="InterPro" id="IPR006145">
    <property type="entry name" value="PsdUridine_synth_RsuA/RluA"/>
</dbReference>
<evidence type="ECO:0000256" key="2">
    <source>
        <dbReference type="SAM" id="MobiDB-lite"/>
    </source>
</evidence>
<reference evidence="5 6" key="1">
    <citation type="submission" date="2016-09" db="EMBL/GenBank/DDBJ databases">
        <title>Extensive genetic diversity and differential bi-allelic expression allows diatom success in the polar Southern Ocean.</title>
        <authorList>
            <consortium name="DOE Joint Genome Institute"/>
            <person name="Mock T."/>
            <person name="Otillar R.P."/>
            <person name="Strauss J."/>
            <person name="Dupont C."/>
            <person name="Frickenhaus S."/>
            <person name="Maumus F."/>
            <person name="Mcmullan M."/>
            <person name="Sanges R."/>
            <person name="Schmutz J."/>
            <person name="Toseland A."/>
            <person name="Valas R."/>
            <person name="Veluchamy A."/>
            <person name="Ward B.J."/>
            <person name="Allen A."/>
            <person name="Barry K."/>
            <person name="Falciatore A."/>
            <person name="Ferrante M."/>
            <person name="Fortunato A.E."/>
            <person name="Gloeckner G."/>
            <person name="Gruber A."/>
            <person name="Hipkin R."/>
            <person name="Janech M."/>
            <person name="Kroth P."/>
            <person name="Leese F."/>
            <person name="Lindquist E."/>
            <person name="Lyon B.R."/>
            <person name="Martin J."/>
            <person name="Mayer C."/>
            <person name="Parker M."/>
            <person name="Quesneville H."/>
            <person name="Raymond J."/>
            <person name="Uhlig C."/>
            <person name="Valentin K.U."/>
            <person name="Worden A.Z."/>
            <person name="Armbrust E.V."/>
            <person name="Bowler C."/>
            <person name="Green B."/>
            <person name="Moulton V."/>
            <person name="Van Oosterhout C."/>
            <person name="Grigoriev I."/>
        </authorList>
    </citation>
    <scope>NUCLEOTIDE SEQUENCE [LARGE SCALE GENOMIC DNA]</scope>
    <source>
        <strain evidence="5 6">CCMP1102</strain>
    </source>
</reference>
<keyword evidence="3" id="KW-0472">Membrane</keyword>
<dbReference type="Pfam" id="PF00849">
    <property type="entry name" value="PseudoU_synth_2"/>
    <property type="match status" value="1"/>
</dbReference>
<feature type="domain" description="Pseudouridine synthase RsuA/RluA-like" evidence="4">
    <location>
        <begin position="231"/>
        <end position="422"/>
    </location>
</feature>
<feature type="region of interest" description="Disordered" evidence="2">
    <location>
        <begin position="264"/>
        <end position="290"/>
    </location>
</feature>
<keyword evidence="6" id="KW-1185">Reference proteome</keyword>
<dbReference type="CDD" id="cd02869">
    <property type="entry name" value="PseudoU_synth_RluA_like"/>
    <property type="match status" value="1"/>
</dbReference>
<keyword evidence="3" id="KW-0812">Transmembrane</keyword>
<dbReference type="AlphaFoldDB" id="A0A1E7FTC6"/>
<evidence type="ECO:0000313" key="5">
    <source>
        <dbReference type="EMBL" id="OEU21408.1"/>
    </source>
</evidence>
<dbReference type="InterPro" id="IPR050188">
    <property type="entry name" value="RluA_PseudoU_synthase"/>
</dbReference>
<dbReference type="GO" id="GO:0003723">
    <property type="term" value="F:RNA binding"/>
    <property type="evidence" value="ECO:0007669"/>
    <property type="project" value="InterPro"/>
</dbReference>
<dbReference type="Proteomes" id="UP000095751">
    <property type="component" value="Unassembled WGS sequence"/>
</dbReference>
<evidence type="ECO:0000259" key="4">
    <source>
        <dbReference type="Pfam" id="PF00849"/>
    </source>
</evidence>
<name>A0A1E7FTC6_9STRA</name>
<dbReference type="InParanoid" id="A0A1E7FTC6"/>
<feature type="compositionally biased region" description="Acidic residues" evidence="2">
    <location>
        <begin position="268"/>
        <end position="280"/>
    </location>
</feature>
<dbReference type="SUPFAM" id="SSF55120">
    <property type="entry name" value="Pseudouridine synthase"/>
    <property type="match status" value="1"/>
</dbReference>
<evidence type="ECO:0000313" key="6">
    <source>
        <dbReference type="Proteomes" id="UP000095751"/>
    </source>
</evidence>
<keyword evidence="3" id="KW-1133">Transmembrane helix</keyword>
<organism evidence="5 6">
    <name type="scientific">Fragilariopsis cylindrus CCMP1102</name>
    <dbReference type="NCBI Taxonomy" id="635003"/>
    <lineage>
        <taxon>Eukaryota</taxon>
        <taxon>Sar</taxon>
        <taxon>Stramenopiles</taxon>
        <taxon>Ochrophyta</taxon>
        <taxon>Bacillariophyta</taxon>
        <taxon>Bacillariophyceae</taxon>
        <taxon>Bacillariophycidae</taxon>
        <taxon>Bacillariales</taxon>
        <taxon>Bacillariaceae</taxon>
        <taxon>Fragilariopsis</taxon>
    </lineage>
</organism>
<dbReference type="GO" id="GO:0000455">
    <property type="term" value="P:enzyme-directed rRNA pseudouridine synthesis"/>
    <property type="evidence" value="ECO:0007669"/>
    <property type="project" value="TreeGrafter"/>
</dbReference>
<feature type="transmembrane region" description="Helical" evidence="3">
    <location>
        <begin position="12"/>
        <end position="29"/>
    </location>
</feature>
<protein>
    <submittedName>
        <fullName evidence="5">Pseudouridine synthase</fullName>
    </submittedName>
</protein>
<dbReference type="OrthoDB" id="424794at2759"/>
<evidence type="ECO:0000256" key="3">
    <source>
        <dbReference type="SAM" id="Phobius"/>
    </source>
</evidence>
<gene>
    <name evidence="5" type="ORF">FRACYDRAFT_235031</name>
</gene>
<dbReference type="GO" id="GO:0009982">
    <property type="term" value="F:pseudouridine synthase activity"/>
    <property type="evidence" value="ECO:0007669"/>
    <property type="project" value="InterPro"/>
</dbReference>
<comment type="similarity">
    <text evidence="1">Belongs to the pseudouridine synthase RluA family.</text>
</comment>
<dbReference type="PANTHER" id="PTHR21600:SF87">
    <property type="entry name" value="RNA PSEUDOURIDYLATE SYNTHASE DOMAIN-CONTAINING PROTEIN 1"/>
    <property type="match status" value="1"/>
</dbReference>
<dbReference type="Gene3D" id="3.30.2350.10">
    <property type="entry name" value="Pseudouridine synthase"/>
    <property type="match status" value="1"/>
</dbReference>
<dbReference type="EMBL" id="KV784354">
    <property type="protein sequence ID" value="OEU21408.1"/>
    <property type="molecule type" value="Genomic_DNA"/>
</dbReference>